<dbReference type="InterPro" id="IPR038507">
    <property type="entry name" value="YcnI-like_sf"/>
</dbReference>
<comment type="caution">
    <text evidence="3">The sequence shown here is derived from an EMBL/GenBank/DDBJ whole genome shotgun (WGS) entry which is preliminary data.</text>
</comment>
<feature type="transmembrane region" description="Helical" evidence="1">
    <location>
        <begin position="171"/>
        <end position="192"/>
    </location>
</feature>
<protein>
    <recommendedName>
        <fullName evidence="2">YncI copper-binding domain-containing protein</fullName>
    </recommendedName>
</protein>
<keyword evidence="1" id="KW-0812">Transmembrane</keyword>
<proteinExistence type="predicted"/>
<evidence type="ECO:0000313" key="3">
    <source>
        <dbReference type="EMBL" id="MBB5872127.1"/>
    </source>
</evidence>
<dbReference type="Pfam" id="PF07987">
    <property type="entry name" value="DUF1775"/>
    <property type="match status" value="1"/>
</dbReference>
<dbReference type="Proteomes" id="UP000587527">
    <property type="component" value="Unassembled WGS sequence"/>
</dbReference>
<dbReference type="InterPro" id="IPR012533">
    <property type="entry name" value="YcnI-copper_dom"/>
</dbReference>
<dbReference type="RefSeq" id="WP_221470509.1">
    <property type="nucleotide sequence ID" value="NZ_JACHMN010000003.1"/>
</dbReference>
<gene>
    <name evidence="3" type="ORF">F4553_005561</name>
</gene>
<name>A0A841BSS5_9ACTN</name>
<evidence type="ECO:0000259" key="2">
    <source>
        <dbReference type="Pfam" id="PF07987"/>
    </source>
</evidence>
<dbReference type="EMBL" id="JACHMN010000003">
    <property type="protein sequence ID" value="MBB5872127.1"/>
    <property type="molecule type" value="Genomic_DNA"/>
</dbReference>
<dbReference type="AlphaFoldDB" id="A0A841BSS5"/>
<accession>A0A841BSS5</accession>
<feature type="domain" description="YncI copper-binding" evidence="2">
    <location>
        <begin position="69"/>
        <end position="121"/>
    </location>
</feature>
<reference evidence="3 4" key="1">
    <citation type="submission" date="2020-08" db="EMBL/GenBank/DDBJ databases">
        <title>Sequencing the genomes of 1000 actinobacteria strains.</title>
        <authorList>
            <person name="Klenk H.-P."/>
        </authorList>
    </citation>
    <scope>NUCLEOTIDE SEQUENCE [LARGE SCALE GENOMIC DNA]</scope>
    <source>
        <strain evidence="3 4">DSM 45362</strain>
    </source>
</reference>
<evidence type="ECO:0000256" key="1">
    <source>
        <dbReference type="SAM" id="Phobius"/>
    </source>
</evidence>
<keyword evidence="4" id="KW-1185">Reference proteome</keyword>
<keyword evidence="1" id="KW-0472">Membrane</keyword>
<keyword evidence="1" id="KW-1133">Transmembrane helix</keyword>
<sequence length="205" mass="20195">MSAKPARALASDAVVSFDAEAESGKAGIKSVRVVLPAGILPADVTLASGPAGWTLTPTEDGYTVGGTPLATKKNAVYSIKVRQLPNAASLTFKSLVNYTDGQVDRWIGEPKADNPAPVLKLAAADPAAIASASAAAASPSPSPSPVTVTSAPAPVVSTSAAAAADEGGSGVGTWLVGGIVALAAAGTLLVLLRRRDTGNGPEGQS</sequence>
<organism evidence="3 4">
    <name type="scientific">Allocatelliglobosispora scoriae</name>
    <dbReference type="NCBI Taxonomy" id="643052"/>
    <lineage>
        <taxon>Bacteria</taxon>
        <taxon>Bacillati</taxon>
        <taxon>Actinomycetota</taxon>
        <taxon>Actinomycetes</taxon>
        <taxon>Micromonosporales</taxon>
        <taxon>Micromonosporaceae</taxon>
        <taxon>Allocatelliglobosispora</taxon>
    </lineage>
</organism>
<dbReference type="Gene3D" id="2.60.40.2230">
    <property type="entry name" value="Uncharacterised protein YcnI-like PF07987, DUF1775"/>
    <property type="match status" value="1"/>
</dbReference>
<evidence type="ECO:0000313" key="4">
    <source>
        <dbReference type="Proteomes" id="UP000587527"/>
    </source>
</evidence>